<dbReference type="VEuPathDB" id="VectorBase:GPAI015224"/>
<reference evidence="2" key="1">
    <citation type="submission" date="2014-03" db="EMBL/GenBank/DDBJ databases">
        <authorList>
            <person name="Aksoy S."/>
            <person name="Warren W."/>
            <person name="Wilson R.K."/>
        </authorList>
    </citation>
    <scope>NUCLEOTIDE SEQUENCE [LARGE SCALE GENOMIC DNA]</scope>
    <source>
        <strain evidence="2">IAEA</strain>
    </source>
</reference>
<keyword evidence="2" id="KW-1185">Reference proteome</keyword>
<protein>
    <submittedName>
        <fullName evidence="1">Uncharacterized protein</fullName>
    </submittedName>
</protein>
<accession>A0A1A9ZI09</accession>
<reference evidence="1" key="2">
    <citation type="submission" date="2020-05" db="UniProtKB">
        <authorList>
            <consortium name="EnsemblMetazoa"/>
        </authorList>
    </citation>
    <scope>IDENTIFICATION</scope>
    <source>
        <strain evidence="1">IAEA</strain>
    </source>
</reference>
<name>A0A1A9ZI09_GLOPL</name>
<evidence type="ECO:0000313" key="1">
    <source>
        <dbReference type="EnsemblMetazoa" id="GPAI015224-PA"/>
    </source>
</evidence>
<dbReference type="AlphaFoldDB" id="A0A1A9ZI09"/>
<dbReference type="Proteomes" id="UP000092445">
    <property type="component" value="Unassembled WGS sequence"/>
</dbReference>
<proteinExistence type="predicted"/>
<evidence type="ECO:0000313" key="2">
    <source>
        <dbReference type="Proteomes" id="UP000092445"/>
    </source>
</evidence>
<organism evidence="1 2">
    <name type="scientific">Glossina pallidipes</name>
    <name type="common">Tsetse fly</name>
    <dbReference type="NCBI Taxonomy" id="7398"/>
    <lineage>
        <taxon>Eukaryota</taxon>
        <taxon>Metazoa</taxon>
        <taxon>Ecdysozoa</taxon>
        <taxon>Arthropoda</taxon>
        <taxon>Hexapoda</taxon>
        <taxon>Insecta</taxon>
        <taxon>Pterygota</taxon>
        <taxon>Neoptera</taxon>
        <taxon>Endopterygota</taxon>
        <taxon>Diptera</taxon>
        <taxon>Brachycera</taxon>
        <taxon>Muscomorpha</taxon>
        <taxon>Hippoboscoidea</taxon>
        <taxon>Glossinidae</taxon>
        <taxon>Glossina</taxon>
    </lineage>
</organism>
<sequence>MWKALHKLTAKFITYQEMVTSFKYSMSMQLGLPMLRLNVVHYYHRIGLISSRERPRWDVFTRYVKAIREVVEASKPANIMIILSNFNLCGWCVNDGNGCMEPLLYVLYEND</sequence>
<dbReference type="EnsemblMetazoa" id="GPAI015224-RA">
    <property type="protein sequence ID" value="GPAI015224-PA"/>
    <property type="gene ID" value="GPAI015224"/>
</dbReference>